<proteinExistence type="inferred from homology"/>
<evidence type="ECO:0000256" key="1">
    <source>
        <dbReference type="ARBA" id="ARBA00004114"/>
    </source>
</evidence>
<name>A0AAD9J7K9_9ANNE</name>
<evidence type="ECO:0000256" key="5">
    <source>
        <dbReference type="ARBA" id="ARBA00022490"/>
    </source>
</evidence>
<feature type="compositionally biased region" description="Polar residues" evidence="10">
    <location>
        <begin position="619"/>
        <end position="636"/>
    </location>
</feature>
<dbReference type="Pfam" id="PF15501">
    <property type="entry name" value="MDM1"/>
    <property type="match status" value="1"/>
</dbReference>
<gene>
    <name evidence="11" type="ORF">LSH36_550g02052</name>
</gene>
<feature type="region of interest" description="Disordered" evidence="10">
    <location>
        <begin position="1"/>
        <end position="31"/>
    </location>
</feature>
<dbReference type="GO" id="GO:0005814">
    <property type="term" value="C:centriole"/>
    <property type="evidence" value="ECO:0007669"/>
    <property type="project" value="UniProtKB-SubCell"/>
</dbReference>
<dbReference type="GO" id="GO:0005874">
    <property type="term" value="C:microtubule"/>
    <property type="evidence" value="ECO:0007669"/>
    <property type="project" value="UniProtKB-KW"/>
</dbReference>
<feature type="compositionally biased region" description="Polar residues" evidence="10">
    <location>
        <begin position="498"/>
        <end position="509"/>
    </location>
</feature>
<reference evidence="11" key="1">
    <citation type="journal article" date="2023" name="Mol. Biol. Evol.">
        <title>Third-Generation Sequencing Reveals the Adaptive Role of the Epigenome in Three Deep-Sea Polychaetes.</title>
        <authorList>
            <person name="Perez M."/>
            <person name="Aroh O."/>
            <person name="Sun Y."/>
            <person name="Lan Y."/>
            <person name="Juniper S.K."/>
            <person name="Young C.R."/>
            <person name="Angers B."/>
            <person name="Qian P.Y."/>
        </authorList>
    </citation>
    <scope>NUCLEOTIDE SEQUENCE</scope>
    <source>
        <strain evidence="11">P08H-3</strain>
    </source>
</reference>
<comment type="subcellular location">
    <subcellularLocation>
        <location evidence="1">Cytoplasm</location>
        <location evidence="1">Cytoskeleton</location>
        <location evidence="1">Microtubule organizing center</location>
        <location evidence="1">Centrosome</location>
        <location evidence="1">Centriole</location>
    </subcellularLocation>
    <subcellularLocation>
        <location evidence="2">Nucleus</location>
    </subcellularLocation>
</comment>
<accession>A0AAD9J7K9</accession>
<comment type="function">
    <text evidence="9">Microtubule-binding protein that negatively regulates centriole duplication. Binds to and stabilizes microtubules.</text>
</comment>
<evidence type="ECO:0000256" key="6">
    <source>
        <dbReference type="ARBA" id="ARBA00022701"/>
    </source>
</evidence>
<feature type="region of interest" description="Disordered" evidence="10">
    <location>
        <begin position="457"/>
        <end position="509"/>
    </location>
</feature>
<feature type="region of interest" description="Disordered" evidence="10">
    <location>
        <begin position="112"/>
        <end position="291"/>
    </location>
</feature>
<keyword evidence="8" id="KW-0539">Nucleus</keyword>
<feature type="region of interest" description="Disordered" evidence="10">
    <location>
        <begin position="569"/>
        <end position="667"/>
    </location>
</feature>
<sequence>MPVKFQSHSEYNQQFQHGMDPYDPPLPDFYKLPSEQKIVPQKNGVTHEPPLQHKKKSLSATEHLPHKYMCLEPPLQRKKKPVQPHGSKSVGLSESGEEYVLLGSQKKFAPNVVYKAKPVNVSQEADKTPEDEHMSTPMAPRPDPPPHVVVDTGMPKHLRKSDKQRDNTRKQNRDLEKHVRDVQQQQNRDVSRENYHSRQQNGDLGDQDKITRQQNKHSDKSVALPEAKTSKKQHHDTRQQLQDTNWRNAKKSPPKPQQSAVEPKPREKSAAMKSNRLLQNGGLAPQEQAPSDYALKYKAGVAPPRGQGPKRLSEYQRQFAWKQGVDSSPLLDAEQVVYKSSSQIIPRKTKFNKTTEYRREFQPWESLGEPIAGVLDKASSSRSAKHKIQRSKSAEALTPDKRQPAGKEKVTSEVDPRLVQESLNPLRPYFPHGPYKNYNSEYAANFAAPQAYEYEQGTWKGANPPHLQTDQNVKTKEIKPTKIASKSQPVEERPKSSPGLTTKDSQLASPTNSWFVEVVELRRRAEEYKRRAQGTHFSRQHLVQLLAKQADLWDTASTSSMLSALSLEHPHVDRSPKVSIKKKSLTSKDLASAPPAGKKTAWGDDREPPSSRTTDESVRSASIVSTFDTQSVQNDLSEAPTLVGDETERGSDSITSPPGRIPTPKMPRTGLRHHLDRTTPLQGGALLSSPPRNKAASMNNILRNISAPVDSMTSASSAAGEVQGESKQQPSPSARSDISQVCCTCGLESDTQDVHMSHKKLHKVVQTELLQSDPELAAPVTSKVQHRTGAAKAKICQSRAKKLESDGNGSKHRNIKDVCDPQISPTWDSRQFQHAVKDLGSLQQKLMEEAKQSRANIQCIRGAKNKHRAEHVTSKTFKSLPRNPVISHNNMSSGSVRDVQTESSLFPGSFDEQAELSLAERLEKQIQITEGLCQTSKKVKKMVKPLYGMPTRDTHVLIDETASVDQPLITDYVDTPVKHAKHNKDKFPDIDVPSTIQEDTADTRLSKMRSSLSKMSKSAQNEVTLGDIHQRPAEDDVLSMSMRSVASSCSLASEVLQRARDRREQFWGVSGRA</sequence>
<protein>
    <recommendedName>
        <fullName evidence="4">Nuclear protein MDM1</fullName>
    </recommendedName>
</protein>
<comment type="similarity">
    <text evidence="3">Belongs to the MDM1 family.</text>
</comment>
<feature type="compositionally biased region" description="Basic and acidic residues" evidence="10">
    <location>
        <begin position="398"/>
        <end position="418"/>
    </location>
</feature>
<feature type="region of interest" description="Disordered" evidence="10">
    <location>
        <begin position="712"/>
        <end position="737"/>
    </location>
</feature>
<evidence type="ECO:0000256" key="4">
    <source>
        <dbReference type="ARBA" id="ARBA00013508"/>
    </source>
</evidence>
<evidence type="ECO:0000256" key="2">
    <source>
        <dbReference type="ARBA" id="ARBA00004123"/>
    </source>
</evidence>
<evidence type="ECO:0000313" key="11">
    <source>
        <dbReference type="EMBL" id="KAK2147486.1"/>
    </source>
</evidence>
<evidence type="ECO:0000313" key="12">
    <source>
        <dbReference type="Proteomes" id="UP001208570"/>
    </source>
</evidence>
<evidence type="ECO:0000256" key="8">
    <source>
        <dbReference type="ARBA" id="ARBA00023242"/>
    </source>
</evidence>
<dbReference type="EMBL" id="JAODUP010000550">
    <property type="protein sequence ID" value="KAK2147486.1"/>
    <property type="molecule type" value="Genomic_DNA"/>
</dbReference>
<dbReference type="InterPro" id="IPR029136">
    <property type="entry name" value="MDM1"/>
</dbReference>
<keyword evidence="7" id="KW-0206">Cytoskeleton</keyword>
<dbReference type="PANTHER" id="PTHR32078:SF1">
    <property type="entry name" value="NUCLEAR PROTEIN MDM1"/>
    <property type="match status" value="1"/>
</dbReference>
<evidence type="ECO:0000256" key="9">
    <source>
        <dbReference type="ARBA" id="ARBA00045771"/>
    </source>
</evidence>
<keyword evidence="12" id="KW-1185">Reference proteome</keyword>
<feature type="region of interest" description="Disordered" evidence="10">
    <location>
        <begin position="802"/>
        <end position="822"/>
    </location>
</feature>
<keyword evidence="5" id="KW-0963">Cytoplasm</keyword>
<feature type="region of interest" description="Disordered" evidence="10">
    <location>
        <begin position="74"/>
        <end position="94"/>
    </location>
</feature>
<organism evidence="11 12">
    <name type="scientific">Paralvinella palmiformis</name>
    <dbReference type="NCBI Taxonomy" id="53620"/>
    <lineage>
        <taxon>Eukaryota</taxon>
        <taxon>Metazoa</taxon>
        <taxon>Spiralia</taxon>
        <taxon>Lophotrochozoa</taxon>
        <taxon>Annelida</taxon>
        <taxon>Polychaeta</taxon>
        <taxon>Sedentaria</taxon>
        <taxon>Canalipalpata</taxon>
        <taxon>Terebellida</taxon>
        <taxon>Terebelliformia</taxon>
        <taxon>Alvinellidae</taxon>
        <taxon>Paralvinella</taxon>
    </lineage>
</organism>
<feature type="compositionally biased region" description="Polar residues" evidence="10">
    <location>
        <begin position="725"/>
        <end position="737"/>
    </location>
</feature>
<feature type="compositionally biased region" description="Polar residues" evidence="10">
    <location>
        <begin position="1"/>
        <end position="16"/>
    </location>
</feature>
<dbReference type="PANTHER" id="PTHR32078">
    <property type="entry name" value="NUCLEAR PROTEIN MDM1"/>
    <property type="match status" value="1"/>
</dbReference>
<comment type="caution">
    <text evidence="11">The sequence shown here is derived from an EMBL/GenBank/DDBJ whole genome shotgun (WGS) entry which is preliminary data.</text>
</comment>
<dbReference type="GO" id="GO:0008017">
    <property type="term" value="F:microtubule binding"/>
    <property type="evidence" value="ECO:0007669"/>
    <property type="project" value="InterPro"/>
</dbReference>
<feature type="compositionally biased region" description="Basic and acidic residues" evidence="10">
    <location>
        <begin position="601"/>
        <end position="618"/>
    </location>
</feature>
<dbReference type="GO" id="GO:0005634">
    <property type="term" value="C:nucleus"/>
    <property type="evidence" value="ECO:0007669"/>
    <property type="project" value="UniProtKB-SubCell"/>
</dbReference>
<evidence type="ECO:0000256" key="3">
    <source>
        <dbReference type="ARBA" id="ARBA00010494"/>
    </source>
</evidence>
<feature type="compositionally biased region" description="Basic and acidic residues" evidence="10">
    <location>
        <begin position="161"/>
        <end position="181"/>
    </location>
</feature>
<feature type="compositionally biased region" description="Basic and acidic residues" evidence="10">
    <location>
        <begin position="206"/>
        <end position="220"/>
    </location>
</feature>
<dbReference type="GO" id="GO:0046600">
    <property type="term" value="P:negative regulation of centriole replication"/>
    <property type="evidence" value="ECO:0007669"/>
    <property type="project" value="InterPro"/>
</dbReference>
<evidence type="ECO:0000256" key="10">
    <source>
        <dbReference type="SAM" id="MobiDB-lite"/>
    </source>
</evidence>
<feature type="compositionally biased region" description="Basic and acidic residues" evidence="10">
    <location>
        <begin position="124"/>
        <end position="134"/>
    </location>
</feature>
<feature type="region of interest" description="Disordered" evidence="10">
    <location>
        <begin position="377"/>
        <end position="418"/>
    </location>
</feature>
<evidence type="ECO:0000256" key="7">
    <source>
        <dbReference type="ARBA" id="ARBA00023212"/>
    </source>
</evidence>
<keyword evidence="6" id="KW-0493">Microtubule</keyword>
<dbReference type="AlphaFoldDB" id="A0AAD9J7K9"/>
<dbReference type="Proteomes" id="UP001208570">
    <property type="component" value="Unassembled WGS sequence"/>
</dbReference>